<feature type="binding site" evidence="12">
    <location>
        <position position="174"/>
    </location>
    <ligand>
        <name>CoA</name>
        <dbReference type="ChEBI" id="CHEBI:57287"/>
    </ligand>
</feature>
<dbReference type="InterPro" id="IPR003542">
    <property type="entry name" value="Enbac_synth_compD-like"/>
</dbReference>
<comment type="pathway">
    <text evidence="2">Siderophore biosynthesis; enterobactin biosynthesis.</text>
</comment>
<sequence length="242" mass="26754">MSTQALALSCGIQLQTDWPLPCPLPGIWLSSTDFEPTQLDLRDFERLGIAVPRGVPKRQAEYLAGRCCARESLLQLTGQPTIPGKTADRAPCWPPGVVGSITHTHGWAAAMTAWASDWQALGLDAEILMSTARADHLAREILTPGEYAHYRNQPESQRGFLATLTFSLKESLFKALYPLVGKHFYFQDAELLTHTLDGQARMRLLLDLSAQWRTGSELTGQFALQDERLLSLIAVPTNRPTA</sequence>
<comment type="catalytic activity">
    <reaction evidence="11">
        <text>apo-[peptidyl-carrier protein] + CoA = holo-[peptidyl-carrier protein] + adenosine 3',5'-bisphosphate + H(+)</text>
        <dbReference type="Rhea" id="RHEA:46228"/>
        <dbReference type="Rhea" id="RHEA-COMP:11479"/>
        <dbReference type="Rhea" id="RHEA-COMP:11480"/>
        <dbReference type="ChEBI" id="CHEBI:15378"/>
        <dbReference type="ChEBI" id="CHEBI:29999"/>
        <dbReference type="ChEBI" id="CHEBI:57287"/>
        <dbReference type="ChEBI" id="CHEBI:58343"/>
        <dbReference type="ChEBI" id="CHEBI:64479"/>
    </reaction>
</comment>
<dbReference type="PANTHER" id="PTHR38096:SF1">
    <property type="entry name" value="ENTEROBACTIN SYNTHASE COMPONENT D"/>
    <property type="match status" value="1"/>
</dbReference>
<feature type="binding site" evidence="13">
    <location>
        <position position="125"/>
    </location>
    <ligand>
        <name>Mg(2+)</name>
        <dbReference type="ChEBI" id="CHEBI:18420"/>
    </ligand>
</feature>
<dbReference type="Pfam" id="PF01648">
    <property type="entry name" value="ACPS"/>
    <property type="match status" value="1"/>
</dbReference>
<feature type="binding site" evidence="12">
    <location>
        <position position="66"/>
    </location>
    <ligand>
        <name>CoA</name>
        <dbReference type="ChEBI" id="CHEBI:57287"/>
    </ligand>
</feature>
<protein>
    <recommendedName>
        <fullName evidence="5">Enterobactin synthase component D</fullName>
    </recommendedName>
    <alternativeName>
        <fullName evidence="8">4'-phosphopantetheinyl transferase EntD</fullName>
    </alternativeName>
    <alternativeName>
        <fullName evidence="9">Enterochelin synthase D</fullName>
    </alternativeName>
</protein>
<evidence type="ECO:0000256" key="2">
    <source>
        <dbReference type="ARBA" id="ARBA00004993"/>
    </source>
</evidence>
<keyword evidence="7" id="KW-0259">Enterobactin biosynthesis</keyword>
<comment type="subunit">
    <text evidence="4">EntB, EntD, EntE, and EntF form a multienzyme complex called enterobactin synthase.</text>
</comment>
<dbReference type="GO" id="GO:0005886">
    <property type="term" value="C:plasma membrane"/>
    <property type="evidence" value="ECO:0007669"/>
    <property type="project" value="TreeGrafter"/>
</dbReference>
<dbReference type="Proteomes" id="UP000549250">
    <property type="component" value="Unassembled WGS sequence"/>
</dbReference>
<dbReference type="RefSeq" id="WP_183164707.1">
    <property type="nucleotide sequence ID" value="NZ_JACHXI010000001.1"/>
</dbReference>
<evidence type="ECO:0000256" key="10">
    <source>
        <dbReference type="ARBA" id="ARBA00049176"/>
    </source>
</evidence>
<evidence type="ECO:0000256" key="6">
    <source>
        <dbReference type="ARBA" id="ARBA00022679"/>
    </source>
</evidence>
<dbReference type="UniPathway" id="UPA00017"/>
<gene>
    <name evidence="16" type="ORF">FHR87_000067</name>
</gene>
<evidence type="ECO:0000256" key="13">
    <source>
        <dbReference type="PIRSR" id="PIRSR603542-2"/>
    </source>
</evidence>
<evidence type="ECO:0000256" key="4">
    <source>
        <dbReference type="ARBA" id="ARBA00011503"/>
    </source>
</evidence>
<dbReference type="GO" id="GO:0008897">
    <property type="term" value="F:holo-[acyl-carrier-protein] synthase activity"/>
    <property type="evidence" value="ECO:0007669"/>
    <property type="project" value="InterPro"/>
</dbReference>
<dbReference type="EMBL" id="JACHXI010000001">
    <property type="protein sequence ID" value="MBB3101707.1"/>
    <property type="molecule type" value="Genomic_DNA"/>
</dbReference>
<feature type="domain" description="4'-phosphopantetheinyl transferase" evidence="14">
    <location>
        <begin position="121"/>
        <end position="222"/>
    </location>
</feature>
<feature type="domain" description="4'-phosphopantetheinyl transferase N-terminal" evidence="15">
    <location>
        <begin position="52"/>
        <end position="113"/>
    </location>
</feature>
<dbReference type="InterPro" id="IPR041354">
    <property type="entry name" value="4PPT_N"/>
</dbReference>
<dbReference type="PANTHER" id="PTHR38096">
    <property type="entry name" value="ENTEROBACTIN SYNTHASE COMPONENT D"/>
    <property type="match status" value="1"/>
</dbReference>
<keyword evidence="13" id="KW-0460">Magnesium</keyword>
<evidence type="ECO:0000256" key="11">
    <source>
        <dbReference type="ARBA" id="ARBA00049191"/>
    </source>
</evidence>
<evidence type="ECO:0000256" key="8">
    <source>
        <dbReference type="ARBA" id="ARBA00029894"/>
    </source>
</evidence>
<keyword evidence="17" id="KW-1185">Reference proteome</keyword>
<dbReference type="SUPFAM" id="SSF56214">
    <property type="entry name" value="4'-phosphopantetheinyl transferase"/>
    <property type="match status" value="1"/>
</dbReference>
<reference evidence="16 17" key="1">
    <citation type="submission" date="2020-08" db="EMBL/GenBank/DDBJ databases">
        <title>Genomic Encyclopedia of Type Strains, Phase III (KMG-III): the genomes of soil and plant-associated and newly described type strains.</title>
        <authorList>
            <person name="Whitman W."/>
        </authorList>
    </citation>
    <scope>NUCLEOTIDE SEQUENCE [LARGE SCALE GENOMIC DNA]</scope>
    <source>
        <strain evidence="16 17">CECT 4462</strain>
    </source>
</reference>
<dbReference type="Pfam" id="PF17837">
    <property type="entry name" value="4PPT_N"/>
    <property type="match status" value="1"/>
</dbReference>
<dbReference type="GO" id="GO:0009366">
    <property type="term" value="C:enterobactin synthetase complex"/>
    <property type="evidence" value="ECO:0007669"/>
    <property type="project" value="InterPro"/>
</dbReference>
<evidence type="ECO:0000256" key="9">
    <source>
        <dbReference type="ARBA" id="ARBA00031996"/>
    </source>
</evidence>
<feature type="binding site" evidence="13">
    <location>
        <position position="126"/>
    </location>
    <ligand>
        <name>Mg(2+)</name>
        <dbReference type="ChEBI" id="CHEBI:18420"/>
    </ligand>
</feature>
<keyword evidence="6 16" id="KW-0808">Transferase</keyword>
<feature type="binding site" evidence="12">
    <location>
        <position position="58"/>
    </location>
    <ligand>
        <name>CoA</name>
        <dbReference type="ChEBI" id="CHEBI:57287"/>
    </ligand>
</feature>
<evidence type="ECO:0000256" key="1">
    <source>
        <dbReference type="ARBA" id="ARBA00003937"/>
    </source>
</evidence>
<name>A0A839SWD6_AZOMA</name>
<dbReference type="AlphaFoldDB" id="A0A839SWD6"/>
<dbReference type="InterPro" id="IPR008278">
    <property type="entry name" value="4-PPantetheinyl_Trfase_dom"/>
</dbReference>
<evidence type="ECO:0000256" key="5">
    <source>
        <dbReference type="ARBA" id="ARBA00019087"/>
    </source>
</evidence>
<organism evidence="16 17">
    <name type="scientific">Azomonas macrocytogenes</name>
    <name type="common">Azotobacter macrocytogenes</name>
    <dbReference type="NCBI Taxonomy" id="69962"/>
    <lineage>
        <taxon>Bacteria</taxon>
        <taxon>Pseudomonadati</taxon>
        <taxon>Pseudomonadota</taxon>
        <taxon>Gammaproteobacteria</taxon>
        <taxon>Pseudomonadales</taxon>
        <taxon>Pseudomonadaceae</taxon>
        <taxon>Azomonas</taxon>
    </lineage>
</organism>
<dbReference type="PRINTS" id="PR01399">
    <property type="entry name" value="ENTSNTHTASED"/>
</dbReference>
<feature type="binding site" evidence="13">
    <location>
        <position position="124"/>
    </location>
    <ligand>
        <name>Mg(2+)</name>
        <dbReference type="ChEBI" id="CHEBI:18420"/>
    </ligand>
</feature>
<feature type="binding site" evidence="12">
    <location>
        <position position="124"/>
    </location>
    <ligand>
        <name>CoA</name>
        <dbReference type="ChEBI" id="CHEBI:57287"/>
    </ligand>
</feature>
<feature type="binding site" evidence="12">
    <location>
        <position position="170"/>
    </location>
    <ligand>
        <name>CoA</name>
        <dbReference type="ChEBI" id="CHEBI:57287"/>
    </ligand>
</feature>
<dbReference type="GO" id="GO:0009239">
    <property type="term" value="P:enterobactin biosynthetic process"/>
    <property type="evidence" value="ECO:0007669"/>
    <property type="project" value="UniProtKB-UniPathway"/>
</dbReference>
<accession>A0A839SWD6</accession>
<feature type="binding site" evidence="12">
    <location>
        <begin position="102"/>
        <end position="103"/>
    </location>
    <ligand>
        <name>CoA</name>
        <dbReference type="ChEBI" id="CHEBI:57287"/>
    </ligand>
</feature>
<evidence type="ECO:0000256" key="3">
    <source>
        <dbReference type="ARBA" id="ARBA00008342"/>
    </source>
</evidence>
<comment type="cofactor">
    <cofactor evidence="13">
        <name>Mg(2+)</name>
        <dbReference type="ChEBI" id="CHEBI:18420"/>
    </cofactor>
</comment>
<comment type="function">
    <text evidence="1">Involved in the biosynthesis of the siderophore enterobactin (enterochelin), which is a macrocyclic trimeric lactone of N-(2,3-dihydroxybenzoyl)-serine. The serine trilactone serves as a scaffolding for the three catechol functionalities that provide hexadentate coordination for the tightly ligated iron(2+) atoms. Plays an essential role in the assembly of the enterobactin by catalyzing the transfer of the 4'-phosphopantetheine (Ppant) moiety from coenzyme A to the apo-domains of both EntB (ArCP domain) and EntF (PCP domain) to yield their holo-forms which make them competent for the activation of 2,3-dihydroxybenzoate (DHB) and L-serine, respectively.</text>
</comment>
<keyword evidence="13" id="KW-0479">Metal-binding</keyword>
<dbReference type="GO" id="GO:0000287">
    <property type="term" value="F:magnesium ion binding"/>
    <property type="evidence" value="ECO:0007669"/>
    <property type="project" value="InterPro"/>
</dbReference>
<evidence type="ECO:0000313" key="16">
    <source>
        <dbReference type="EMBL" id="MBB3101707.1"/>
    </source>
</evidence>
<dbReference type="Gene3D" id="3.90.470.20">
    <property type="entry name" value="4'-phosphopantetheinyl transferase domain"/>
    <property type="match status" value="1"/>
</dbReference>
<comment type="similarity">
    <text evidence="3">Belongs to the P-Pant transferase superfamily. EntD family.</text>
</comment>
<comment type="catalytic activity">
    <reaction evidence="10">
        <text>apo-[aryl-carrier protein] + CoA = holo-[aryl-carrier protein] + adenosine 3',5'-bisphosphate + H(+)</text>
        <dbReference type="Rhea" id="RHEA:48404"/>
        <dbReference type="Rhea" id="RHEA-COMP:15903"/>
        <dbReference type="Rhea" id="RHEA-COMP:17557"/>
        <dbReference type="ChEBI" id="CHEBI:15378"/>
        <dbReference type="ChEBI" id="CHEBI:29999"/>
        <dbReference type="ChEBI" id="CHEBI:57287"/>
        <dbReference type="ChEBI" id="CHEBI:58343"/>
        <dbReference type="ChEBI" id="CHEBI:64479"/>
    </reaction>
</comment>
<dbReference type="InterPro" id="IPR037143">
    <property type="entry name" value="4-PPantetheinyl_Trfase_dom_sf"/>
</dbReference>
<evidence type="ECO:0000259" key="15">
    <source>
        <dbReference type="Pfam" id="PF17837"/>
    </source>
</evidence>
<evidence type="ECO:0000259" key="14">
    <source>
        <dbReference type="Pfam" id="PF01648"/>
    </source>
</evidence>
<comment type="caution">
    <text evidence="16">The sequence shown here is derived from an EMBL/GenBank/DDBJ whole genome shotgun (WGS) entry which is preliminary data.</text>
</comment>
<evidence type="ECO:0000256" key="7">
    <source>
        <dbReference type="ARBA" id="ARBA00023191"/>
    </source>
</evidence>
<evidence type="ECO:0000256" key="12">
    <source>
        <dbReference type="PIRSR" id="PIRSR603542-1"/>
    </source>
</evidence>
<proteinExistence type="inferred from homology"/>
<evidence type="ECO:0000313" key="17">
    <source>
        <dbReference type="Proteomes" id="UP000549250"/>
    </source>
</evidence>